<keyword evidence="2" id="KW-1185">Reference proteome</keyword>
<dbReference type="OrthoDB" id="6008408at2"/>
<evidence type="ECO:0000313" key="2">
    <source>
        <dbReference type="Proteomes" id="UP000308891"/>
    </source>
</evidence>
<dbReference type="EMBL" id="STGJ01000028">
    <property type="protein sequence ID" value="TIC78487.1"/>
    <property type="molecule type" value="Genomic_DNA"/>
</dbReference>
<evidence type="ECO:0000313" key="1">
    <source>
        <dbReference type="EMBL" id="TIC78487.1"/>
    </source>
</evidence>
<reference evidence="1 2" key="1">
    <citation type="submission" date="2019-04" db="EMBL/GenBank/DDBJ databases">
        <title>Crenobacter sp. nov.</title>
        <authorList>
            <person name="Shi S."/>
        </authorList>
    </citation>
    <scope>NUCLEOTIDE SEQUENCE [LARGE SCALE GENOMIC DNA]</scope>
    <source>
        <strain evidence="1 2">GY 70310</strain>
    </source>
</reference>
<dbReference type="Proteomes" id="UP000308891">
    <property type="component" value="Unassembled WGS sequence"/>
</dbReference>
<organism evidence="1 2">
    <name type="scientific">Crenobacter intestini</name>
    <dbReference type="NCBI Taxonomy" id="2563443"/>
    <lineage>
        <taxon>Bacteria</taxon>
        <taxon>Pseudomonadati</taxon>
        <taxon>Pseudomonadota</taxon>
        <taxon>Betaproteobacteria</taxon>
        <taxon>Neisseriales</taxon>
        <taxon>Neisseriaceae</taxon>
        <taxon>Crenobacter</taxon>
    </lineage>
</organism>
<dbReference type="Gene3D" id="3.90.920.10">
    <property type="entry name" value="DNA primase, PRIM domain"/>
    <property type="match status" value="1"/>
</dbReference>
<dbReference type="RefSeq" id="WP_136555857.1">
    <property type="nucleotide sequence ID" value="NZ_STGJ01000028.1"/>
</dbReference>
<name>A0A4T0UIX7_9NEIS</name>
<protein>
    <submittedName>
        <fullName evidence="1">Uncharacterized protein</fullName>
    </submittedName>
</protein>
<accession>A0A4T0UIX7</accession>
<sequence length="439" mass="49984">MHSARQLHLDLRSPADHAELFGKLAPKASRLVWLPQQKPAWRALPHDRLRDELVRHSGVPDVYLTPNEFYGWRRTSLLAGLHALFVDIDDHSGGQVDRMGMSALAISKIERAGIPEPNAIVYTGRGIHLYWLIEPLPARALPRWQACQRQLCEVLGGDKQSVDCTRVLRVVGSVNSKTGGLVTAELSHPDRYEFDWISDQILPVTRDEVRKAKAERVQVRDIRPAQAKAGVKRGKSVKGSIYERWYQVYQDLWRIVDANDWRTCGVPKGKRDRLLFMMANALSWFTVSDALEAEIIDVARRLTPTLTEREVLSYCSSVLARARADAAKDDGKRYRYKRETLWNALSDLIEPHAGLVDQLRAIVPDDVREQRERERLRQRDGVKMDRTTYLATADERREEALRLRERGLSWKAVGEILGVSATAARLLASRQKRSSPPLV</sequence>
<gene>
    <name evidence="1" type="ORF">E5K04_16045</name>
</gene>
<dbReference type="AlphaFoldDB" id="A0A4T0UIX7"/>
<proteinExistence type="predicted"/>
<comment type="caution">
    <text evidence="1">The sequence shown here is derived from an EMBL/GenBank/DDBJ whole genome shotgun (WGS) entry which is preliminary data.</text>
</comment>